<dbReference type="EMBL" id="JAHRGL010000036">
    <property type="protein sequence ID" value="MBV2133731.1"/>
    <property type="molecule type" value="Genomic_DNA"/>
</dbReference>
<accession>A0ABS6MY33</accession>
<evidence type="ECO:0000256" key="1">
    <source>
        <dbReference type="SAM" id="MobiDB-lite"/>
    </source>
</evidence>
<evidence type="ECO:0000313" key="2">
    <source>
        <dbReference type="EMBL" id="MBV2133731.1"/>
    </source>
</evidence>
<sequence>MNNQTQYSAGRLEKPNKIHKKSRANDPNTYKYNIKPMKANPPETESP</sequence>
<protein>
    <submittedName>
        <fullName evidence="2">Uncharacterized protein</fullName>
    </submittedName>
</protein>
<evidence type="ECO:0000313" key="3">
    <source>
        <dbReference type="Proteomes" id="UP000813068"/>
    </source>
</evidence>
<dbReference type="Proteomes" id="UP000813068">
    <property type="component" value="Unassembled WGS sequence"/>
</dbReference>
<name>A0ABS6MY33_9GAMM</name>
<organism evidence="2 3">
    <name type="scientific">Geopseudomonas aromaticivorans</name>
    <dbReference type="NCBI Taxonomy" id="2849492"/>
    <lineage>
        <taxon>Bacteria</taxon>
        <taxon>Pseudomonadati</taxon>
        <taxon>Pseudomonadota</taxon>
        <taxon>Gammaproteobacteria</taxon>
        <taxon>Pseudomonadales</taxon>
        <taxon>Pseudomonadaceae</taxon>
        <taxon>Geopseudomonas</taxon>
    </lineage>
</organism>
<comment type="caution">
    <text evidence="2">The sequence shown here is derived from an EMBL/GenBank/DDBJ whole genome shotgun (WGS) entry which is preliminary data.</text>
</comment>
<dbReference type="RefSeq" id="WP_217682184.1">
    <property type="nucleotide sequence ID" value="NZ_JAHRGL010000036.1"/>
</dbReference>
<proteinExistence type="predicted"/>
<reference evidence="2 3" key="1">
    <citation type="submission" date="2021-06" db="EMBL/GenBank/DDBJ databases">
        <title>Differences between aerobic and microaerobic xylene degrading microbial communities.</title>
        <authorList>
            <person name="Banerjee S."/>
            <person name="Tancsics A."/>
        </authorList>
    </citation>
    <scope>NUCLEOTIDE SEQUENCE [LARGE SCALE GENOMIC DNA]</scope>
    <source>
        <strain evidence="2 3">MAP12</strain>
    </source>
</reference>
<gene>
    <name evidence="2" type="ORF">KRX52_13170</name>
</gene>
<feature type="region of interest" description="Disordered" evidence="1">
    <location>
        <begin position="1"/>
        <end position="47"/>
    </location>
</feature>
<keyword evidence="3" id="KW-1185">Reference proteome</keyword>